<gene>
    <name evidence="9" type="ORF">GCM10025866_29160</name>
</gene>
<feature type="region of interest" description="Disordered" evidence="7">
    <location>
        <begin position="293"/>
        <end position="348"/>
    </location>
</feature>
<evidence type="ECO:0000256" key="4">
    <source>
        <dbReference type="ARBA" id="ARBA00023125"/>
    </source>
</evidence>
<feature type="domain" description="5'-3' exonuclease" evidence="8">
    <location>
        <begin position="5"/>
        <end position="268"/>
    </location>
</feature>
<proteinExistence type="predicted"/>
<dbReference type="CDD" id="cd09859">
    <property type="entry name" value="PIN_53EXO"/>
    <property type="match status" value="1"/>
</dbReference>
<feature type="compositionally biased region" description="Basic residues" evidence="7">
    <location>
        <begin position="298"/>
        <end position="312"/>
    </location>
</feature>
<dbReference type="PANTHER" id="PTHR42646:SF2">
    <property type="entry name" value="5'-3' EXONUCLEASE FAMILY PROTEIN"/>
    <property type="match status" value="1"/>
</dbReference>
<evidence type="ECO:0000313" key="10">
    <source>
        <dbReference type="Proteomes" id="UP001321498"/>
    </source>
</evidence>
<evidence type="ECO:0000256" key="3">
    <source>
        <dbReference type="ARBA" id="ARBA00022839"/>
    </source>
</evidence>
<evidence type="ECO:0000256" key="7">
    <source>
        <dbReference type="SAM" id="MobiDB-lite"/>
    </source>
</evidence>
<keyword evidence="10" id="KW-1185">Reference proteome</keyword>
<keyword evidence="1" id="KW-0540">Nuclease</keyword>
<dbReference type="InterPro" id="IPR029060">
    <property type="entry name" value="PIN-like_dom_sf"/>
</dbReference>
<name>A0ABN6XPT6_9MICO</name>
<dbReference type="Proteomes" id="UP001321498">
    <property type="component" value="Chromosome"/>
</dbReference>
<evidence type="ECO:0000256" key="5">
    <source>
        <dbReference type="ARBA" id="ARBA00049957"/>
    </source>
</evidence>
<organism evidence="9 10">
    <name type="scientific">Naasia aerilata</name>
    <dbReference type="NCBI Taxonomy" id="1162966"/>
    <lineage>
        <taxon>Bacteria</taxon>
        <taxon>Bacillati</taxon>
        <taxon>Actinomycetota</taxon>
        <taxon>Actinomycetes</taxon>
        <taxon>Micrococcales</taxon>
        <taxon>Microbacteriaceae</taxon>
        <taxon>Naasia</taxon>
    </lineage>
</organism>
<dbReference type="InterPro" id="IPR036279">
    <property type="entry name" value="5-3_exonuclease_C_sf"/>
</dbReference>
<dbReference type="EMBL" id="AP027731">
    <property type="protein sequence ID" value="BDZ47007.1"/>
    <property type="molecule type" value="Genomic_DNA"/>
</dbReference>
<evidence type="ECO:0000313" key="9">
    <source>
        <dbReference type="EMBL" id="BDZ47007.1"/>
    </source>
</evidence>
<dbReference type="InterPro" id="IPR020046">
    <property type="entry name" value="5-3_exonucl_a-hlix_arch_N"/>
</dbReference>
<evidence type="ECO:0000256" key="2">
    <source>
        <dbReference type="ARBA" id="ARBA00022801"/>
    </source>
</evidence>
<evidence type="ECO:0000259" key="8">
    <source>
        <dbReference type="SMART" id="SM00475"/>
    </source>
</evidence>
<dbReference type="CDD" id="cd09898">
    <property type="entry name" value="H3TH_53EXO"/>
    <property type="match status" value="1"/>
</dbReference>
<evidence type="ECO:0000256" key="6">
    <source>
        <dbReference type="ARBA" id="ARBA00050026"/>
    </source>
</evidence>
<dbReference type="SMART" id="SM00475">
    <property type="entry name" value="53EXOc"/>
    <property type="match status" value="1"/>
</dbReference>
<dbReference type="Pfam" id="PF01367">
    <property type="entry name" value="5_3_exonuc"/>
    <property type="match status" value="1"/>
</dbReference>
<keyword evidence="3" id="KW-0269">Exonuclease</keyword>
<accession>A0ABN6XPT6</accession>
<keyword evidence="2" id="KW-0378">Hydrolase</keyword>
<keyword evidence="4" id="KW-0238">DNA-binding</keyword>
<sequence length="348" mass="39129">MSESDQPTLLLIDGHSLAFRAFYALPVDSFQASNGQHTNAIHGFLSMLIVLLQKEKPTHLGVAFDISRASFRTRDYPEYKGTRSETPSEFVGQVPLLQDALKAMNVPTMTKEDFEADDILATLAKRGREEGFKVLVVSGDRDTIQLVNEDVTLLYPSRQGVTDLTRYDTEKVHARYGIEPWQYPDIAALVGETSDNLPGIDKVGEKTALKWLTQYGSLDEILAHADEIKGVVGNNLREQRDRAERNRRLNRLIDDLELETGPHDLERKPFDIKALRDLLGGLQMRNILDRLLKLEGRRSRRPPPRPPRRSSRRSPAPHLRPRPRRCTAATGSPPGCAARPSSTRAGWP</sequence>
<dbReference type="PANTHER" id="PTHR42646">
    <property type="entry name" value="FLAP ENDONUCLEASE XNI"/>
    <property type="match status" value="1"/>
</dbReference>
<dbReference type="InterPro" id="IPR002421">
    <property type="entry name" value="5-3_exonuclease"/>
</dbReference>
<comment type="function">
    <text evidence="5">5'-3' exonuclease acting preferentially on double-stranded DNA.</text>
</comment>
<reference evidence="10" key="1">
    <citation type="journal article" date="2019" name="Int. J. Syst. Evol. Microbiol.">
        <title>The Global Catalogue of Microorganisms (GCM) 10K type strain sequencing project: providing services to taxonomists for standard genome sequencing and annotation.</title>
        <authorList>
            <consortium name="The Broad Institute Genomics Platform"/>
            <consortium name="The Broad Institute Genome Sequencing Center for Infectious Disease"/>
            <person name="Wu L."/>
            <person name="Ma J."/>
        </authorList>
    </citation>
    <scope>NUCLEOTIDE SEQUENCE [LARGE SCALE GENOMIC DNA]</scope>
    <source>
        <strain evidence="10">NBRC 108725</strain>
    </source>
</reference>
<dbReference type="Pfam" id="PF02739">
    <property type="entry name" value="5_3_exonuc_N"/>
    <property type="match status" value="1"/>
</dbReference>
<dbReference type="SUPFAM" id="SSF47807">
    <property type="entry name" value="5' to 3' exonuclease, C-terminal subdomain"/>
    <property type="match status" value="1"/>
</dbReference>
<dbReference type="InterPro" id="IPR038969">
    <property type="entry name" value="FEN"/>
</dbReference>
<dbReference type="InterPro" id="IPR020045">
    <property type="entry name" value="DNA_polI_H3TH"/>
</dbReference>
<dbReference type="Gene3D" id="1.10.150.20">
    <property type="entry name" value="5' to 3' exonuclease, C-terminal subdomain"/>
    <property type="match status" value="1"/>
</dbReference>
<dbReference type="SMART" id="SM00279">
    <property type="entry name" value="HhH2"/>
    <property type="match status" value="1"/>
</dbReference>
<dbReference type="SUPFAM" id="SSF88723">
    <property type="entry name" value="PIN domain-like"/>
    <property type="match status" value="1"/>
</dbReference>
<dbReference type="Gene3D" id="3.40.50.1010">
    <property type="entry name" value="5'-nuclease"/>
    <property type="match status" value="1"/>
</dbReference>
<evidence type="ECO:0000256" key="1">
    <source>
        <dbReference type="ARBA" id="ARBA00022722"/>
    </source>
</evidence>
<protein>
    <recommendedName>
        <fullName evidence="6">5'-3' exonuclease</fullName>
    </recommendedName>
</protein>
<dbReference type="InterPro" id="IPR008918">
    <property type="entry name" value="HhH2"/>
</dbReference>